<dbReference type="PANTHER" id="PTHR32060">
    <property type="entry name" value="TAIL-SPECIFIC PROTEASE"/>
    <property type="match status" value="1"/>
</dbReference>
<comment type="caution">
    <text evidence="5">The sequence shown here is derived from an EMBL/GenBank/DDBJ whole genome shotgun (WGS) entry which is preliminary data.</text>
</comment>
<evidence type="ECO:0000313" key="5">
    <source>
        <dbReference type="EMBL" id="TFZ07230.1"/>
    </source>
</evidence>
<dbReference type="AlphaFoldDB" id="A0A4Z0CA03"/>
<proteinExistence type="predicted"/>
<accession>A0A4Z0CA03</accession>
<dbReference type="SUPFAM" id="SSF52096">
    <property type="entry name" value="ClpP/crotonase"/>
    <property type="match status" value="1"/>
</dbReference>
<evidence type="ECO:0000256" key="2">
    <source>
        <dbReference type="SAM" id="SignalP"/>
    </source>
</evidence>
<dbReference type="GO" id="GO:0004175">
    <property type="term" value="F:endopeptidase activity"/>
    <property type="evidence" value="ECO:0007669"/>
    <property type="project" value="TreeGrafter"/>
</dbReference>
<feature type="region of interest" description="Disordered" evidence="1">
    <location>
        <begin position="379"/>
        <end position="410"/>
    </location>
</feature>
<name>A0A4Z0CA03_9BURK</name>
<feature type="domain" description="Tail specific protease" evidence="3">
    <location>
        <begin position="152"/>
        <end position="296"/>
    </location>
</feature>
<dbReference type="CDD" id="cd07561">
    <property type="entry name" value="Peptidase_S41_CPP_like"/>
    <property type="match status" value="1"/>
</dbReference>
<dbReference type="PANTHER" id="PTHR32060:SF30">
    <property type="entry name" value="CARBOXY-TERMINAL PROCESSING PROTEASE CTPA"/>
    <property type="match status" value="1"/>
</dbReference>
<dbReference type="InterPro" id="IPR005151">
    <property type="entry name" value="Tail-specific_protease"/>
</dbReference>
<dbReference type="GO" id="GO:0007165">
    <property type="term" value="P:signal transduction"/>
    <property type="evidence" value="ECO:0007669"/>
    <property type="project" value="TreeGrafter"/>
</dbReference>
<sequence>MSHLAALRRAAVTTASLFLLACGGGGGSSTDTATALVSAGLFPESSSLAGQCTLDGQKRWLRSYMYEAYLWADEIQEVNAQEHGTVPGYFDALLVRTPDASGRARDRFSLTMTSSAADVMQNVGGAASAAAMASSANPVPLVKALTSNGGRKVGYVLFNEHSRGAQDALITAFNQLRANAVQDLVLDLRYNSGGFIYVAQTAASMVAGDWVDGQLFESVRFNDRRAREMSETFLFSTRVQRPESVYGLDHPLPQLSLPRLYVLTSQLTCSASESIINALRGIGVQVILVGDRTCGKPYGFYRMDNCGQAYFPIEFQVYNAAGFGDYQDGFPVQCRVAENPRMALGSATEPLLAAALNHIDTGSCPGGAATPYTASALQQSGGASMLDRPEAPAADSPMYQPGWNGRRLQP</sequence>
<evidence type="ECO:0000259" key="3">
    <source>
        <dbReference type="Pfam" id="PF03572"/>
    </source>
</evidence>
<dbReference type="Gene3D" id="3.90.226.10">
    <property type="entry name" value="2-enoyl-CoA Hydratase, Chain A, domain 1"/>
    <property type="match status" value="1"/>
</dbReference>
<keyword evidence="6" id="KW-1185">Reference proteome</keyword>
<keyword evidence="2" id="KW-0732">Signal</keyword>
<dbReference type="Proteomes" id="UP000298180">
    <property type="component" value="Unassembled WGS sequence"/>
</dbReference>
<dbReference type="GO" id="GO:0030288">
    <property type="term" value="C:outer membrane-bounded periplasmic space"/>
    <property type="evidence" value="ECO:0007669"/>
    <property type="project" value="TreeGrafter"/>
</dbReference>
<reference evidence="5 6" key="1">
    <citation type="submission" date="2019-03" db="EMBL/GenBank/DDBJ databases">
        <title>Ramlibacter henchirensis DSM 14656, whole genome shotgun sequence.</title>
        <authorList>
            <person name="Zhang X."/>
            <person name="Feng G."/>
            <person name="Zhu H."/>
        </authorList>
    </citation>
    <scope>NUCLEOTIDE SEQUENCE [LARGE SCALE GENOMIC DNA]</scope>
    <source>
        <strain evidence="5 6">DSM 14656</strain>
    </source>
</reference>
<evidence type="ECO:0000313" key="6">
    <source>
        <dbReference type="Proteomes" id="UP000298180"/>
    </source>
</evidence>
<organism evidence="5 6">
    <name type="scientific">Ramlibacter henchirensis</name>
    <dbReference type="NCBI Taxonomy" id="204072"/>
    <lineage>
        <taxon>Bacteria</taxon>
        <taxon>Pseudomonadati</taxon>
        <taxon>Pseudomonadota</taxon>
        <taxon>Betaproteobacteria</taxon>
        <taxon>Burkholderiales</taxon>
        <taxon>Comamonadaceae</taxon>
        <taxon>Ramlibacter</taxon>
    </lineage>
</organism>
<dbReference type="EMBL" id="SMLM01000001">
    <property type="protein sequence ID" value="TFZ07230.1"/>
    <property type="molecule type" value="Genomic_DNA"/>
</dbReference>
<dbReference type="GO" id="GO:0008236">
    <property type="term" value="F:serine-type peptidase activity"/>
    <property type="evidence" value="ECO:0007669"/>
    <property type="project" value="InterPro"/>
</dbReference>
<evidence type="ECO:0000259" key="4">
    <source>
        <dbReference type="Pfam" id="PF18294"/>
    </source>
</evidence>
<dbReference type="InterPro" id="IPR029045">
    <property type="entry name" value="ClpP/crotonase-like_dom_sf"/>
</dbReference>
<evidence type="ECO:0000256" key="1">
    <source>
        <dbReference type="SAM" id="MobiDB-lite"/>
    </source>
</evidence>
<evidence type="ECO:0008006" key="7">
    <source>
        <dbReference type="Google" id="ProtNLM"/>
    </source>
</evidence>
<dbReference type="RefSeq" id="WP_135263311.1">
    <property type="nucleotide sequence ID" value="NZ_SMLM01000001.1"/>
</dbReference>
<dbReference type="InterPro" id="IPR041613">
    <property type="entry name" value="Pept_S41_N"/>
</dbReference>
<dbReference type="Pfam" id="PF03572">
    <property type="entry name" value="Peptidase_S41"/>
    <property type="match status" value="1"/>
</dbReference>
<feature type="signal peptide" evidence="2">
    <location>
        <begin position="1"/>
        <end position="21"/>
    </location>
</feature>
<dbReference type="OrthoDB" id="7168509at2"/>
<dbReference type="Pfam" id="PF18294">
    <property type="entry name" value="Pept_S41_N"/>
    <property type="match status" value="1"/>
</dbReference>
<feature type="chain" id="PRO_5021346266" description="Tail specific protease domain-containing protein" evidence="2">
    <location>
        <begin position="22"/>
        <end position="410"/>
    </location>
</feature>
<protein>
    <recommendedName>
        <fullName evidence="7">Tail specific protease domain-containing protein</fullName>
    </recommendedName>
</protein>
<feature type="domain" description="Peptidase S41 N-terminal" evidence="4">
    <location>
        <begin position="57"/>
        <end position="109"/>
    </location>
</feature>
<dbReference type="GO" id="GO:0006508">
    <property type="term" value="P:proteolysis"/>
    <property type="evidence" value="ECO:0007669"/>
    <property type="project" value="InterPro"/>
</dbReference>
<gene>
    <name evidence="5" type="ORF">EZ313_11675</name>
</gene>